<evidence type="ECO:0000313" key="1">
    <source>
        <dbReference type="EMBL" id="MTD01468.1"/>
    </source>
</evidence>
<evidence type="ECO:0000313" key="2">
    <source>
        <dbReference type="Proteomes" id="UP000483839"/>
    </source>
</evidence>
<dbReference type="RefSeq" id="WP_012658270.1">
    <property type="nucleotide sequence ID" value="NZ_BAABQA010000003.1"/>
</dbReference>
<gene>
    <name evidence="1" type="ORF">GKS16_04150</name>
</gene>
<dbReference type="OMA" id="PIPKRNM"/>
<dbReference type="GeneID" id="93826037"/>
<reference evidence="1 2" key="1">
    <citation type="submission" date="2019-11" db="EMBL/GenBank/DDBJ databases">
        <title>Streptococcus uberis isolated from clinical mastitis cases on a southeastern Queensland dairy.</title>
        <authorList>
            <person name="Workentine M.L."/>
            <person name="Price R."/>
            <person name="Olchowy T."/>
        </authorList>
    </citation>
    <scope>NUCLEOTIDE SEQUENCE [LARGE SCALE GENOMIC DNA]</scope>
    <source>
        <strain evidence="1 2">OLC4459-A17</strain>
    </source>
</reference>
<proteinExistence type="predicted"/>
<dbReference type="Proteomes" id="UP000483839">
    <property type="component" value="Unassembled WGS sequence"/>
</dbReference>
<organism evidence="1 2">
    <name type="scientific">Streptococcus uberis</name>
    <dbReference type="NCBI Taxonomy" id="1349"/>
    <lineage>
        <taxon>Bacteria</taxon>
        <taxon>Bacillati</taxon>
        <taxon>Bacillota</taxon>
        <taxon>Bacilli</taxon>
        <taxon>Lactobacillales</taxon>
        <taxon>Streptococcaceae</taxon>
        <taxon>Streptococcus</taxon>
    </lineage>
</organism>
<comment type="caution">
    <text evidence="1">The sequence shown here is derived from an EMBL/GenBank/DDBJ whole genome shotgun (WGS) entry which is preliminary data.</text>
</comment>
<dbReference type="AlphaFoldDB" id="A0A2X4H449"/>
<accession>A0A2X4H449</accession>
<dbReference type="EMBL" id="WLXI01000037">
    <property type="protein sequence ID" value="MTD01468.1"/>
    <property type="molecule type" value="Genomic_DNA"/>
</dbReference>
<protein>
    <submittedName>
        <fullName evidence="1">Uncharacterized protein</fullName>
    </submittedName>
</protein>
<sequence length="173" mass="20496">MKTIKEIYENHSEMPYVHPKFEHELIQKPIPKRNMIRTKEGLLPGHIIMLWRINFGTYTTENPHHKYFYTSYGIDAQKELDWLIAEKYVQVDTAFVSLKHLSALQLKEFLKEKGVSGLSKLKRQELEAAIFSHYTEEELGQKFALRSYSLLEKGLKTLEIYPEIIEKHPQKKY</sequence>
<name>A0A2X4H449_STRUB</name>